<comment type="caution">
    <text evidence="3">The sequence shown here is derived from an EMBL/GenBank/DDBJ whole genome shotgun (WGS) entry which is preliminary data.</text>
</comment>
<dbReference type="PANTHER" id="PTHR31332">
    <property type="entry name" value="7-HYDROXYMETHYL CHLOROPHYLL A REDUCTASE, CHLOROPLASTIC"/>
    <property type="match status" value="1"/>
</dbReference>
<dbReference type="PANTHER" id="PTHR31332:SF0">
    <property type="entry name" value="7-HYDROXYMETHYL CHLOROPHYLL A REDUCTASE, CHLOROPLASTIC"/>
    <property type="match status" value="1"/>
</dbReference>
<protein>
    <submittedName>
        <fullName evidence="3">Coenzyme F420 hydrogenase/dehydrogenase, beta subunit C-terminal domain</fullName>
    </submittedName>
</protein>
<proteinExistence type="predicted"/>
<reference evidence="4" key="1">
    <citation type="journal article" date="2019" name="Int. J. Syst. Evol. Microbiol.">
        <title>The Global Catalogue of Microorganisms (GCM) 10K type strain sequencing project: providing services to taxonomists for standard genome sequencing and annotation.</title>
        <authorList>
            <consortium name="The Broad Institute Genomics Platform"/>
            <consortium name="The Broad Institute Genome Sequencing Center for Infectious Disease"/>
            <person name="Wu L."/>
            <person name="Ma J."/>
        </authorList>
    </citation>
    <scope>NUCLEOTIDE SEQUENCE [LARGE SCALE GENOMIC DNA]</scope>
    <source>
        <strain evidence="4">CCM 8930</strain>
    </source>
</reference>
<dbReference type="Pfam" id="PF04422">
    <property type="entry name" value="FrhB_FdhB_N"/>
    <property type="match status" value="1"/>
</dbReference>
<gene>
    <name evidence="3" type="ORF">ACFP1L_04650</name>
</gene>
<feature type="domain" description="Coenzyme F420 hydrogenase/dehydrogenase beta subunit N-terminal" evidence="1">
    <location>
        <begin position="101"/>
        <end position="177"/>
    </location>
</feature>
<dbReference type="RefSeq" id="WP_223877483.1">
    <property type="nucleotide sequence ID" value="NZ_BJDI01000013.1"/>
</dbReference>
<dbReference type="InterPro" id="IPR007525">
    <property type="entry name" value="FrhB_FdhB_C"/>
</dbReference>
<evidence type="ECO:0000259" key="1">
    <source>
        <dbReference type="Pfam" id="PF04422"/>
    </source>
</evidence>
<dbReference type="EMBL" id="JBHSSE010000009">
    <property type="protein sequence ID" value="MFC6201190.1"/>
    <property type="molecule type" value="Genomic_DNA"/>
</dbReference>
<evidence type="ECO:0000313" key="3">
    <source>
        <dbReference type="EMBL" id="MFC6201190.1"/>
    </source>
</evidence>
<dbReference type="Pfam" id="PF04432">
    <property type="entry name" value="FrhB_FdhB_C"/>
    <property type="match status" value="1"/>
</dbReference>
<accession>A0ABW1SHT5</accession>
<evidence type="ECO:0000259" key="2">
    <source>
        <dbReference type="Pfam" id="PF04432"/>
    </source>
</evidence>
<feature type="domain" description="Coenzyme F420 hydrogenase/dehydrogenase beta subunit C-terminal" evidence="2">
    <location>
        <begin position="186"/>
        <end position="356"/>
    </location>
</feature>
<sequence>MSKIMSFDEMYTKVVDGKYSFGTGSWAVASPHITMKLNEYGEYQPELKESANLPSEKELKAMQDSCLSLSEKNESDVAEKAFSNIPDIKFDNRIGFYSGLYIGHVTEGKFRENGSSGGFGTWIFKELLERGKIDGVIQVKESTENSKLFEYGISNSLEQICTSAKTRYYPVELSEVINKIKNTDGNYAIIGLPSYIMETRLLSDVFPQLKKRIKFMIGLICGHQKSTKFAEFLAWQCGINPGNLQRINFRKKMKDGNASDYAIEVTGLVNGKSQTIVRRMRDLIGSDWGQGIFKISASDFTDDVMNETADVTLGDAWLPEYVKDSKGNNVIIVRNPVIKEIIEDGIKNSKISVTRVNVEKVFSSQAAHFRHTQRELAYRLYKKEKAKMWVPQKRVVASNDFPWIRKRIQDKREEICKKVPLIYAKAVNKNDIMYFETRMAKLSKSYKNLYTIKGIQDKIKKELKLK</sequence>
<keyword evidence="4" id="KW-1185">Reference proteome</keyword>
<dbReference type="Proteomes" id="UP001596171">
    <property type="component" value="Unassembled WGS sequence"/>
</dbReference>
<organism evidence="3 4">
    <name type="scientific">Lactiplantibacillus nangangensis</name>
    <dbReference type="NCBI Taxonomy" id="2559917"/>
    <lineage>
        <taxon>Bacteria</taxon>
        <taxon>Bacillati</taxon>
        <taxon>Bacillota</taxon>
        <taxon>Bacilli</taxon>
        <taxon>Lactobacillales</taxon>
        <taxon>Lactobacillaceae</taxon>
        <taxon>Lactiplantibacillus</taxon>
    </lineage>
</organism>
<evidence type="ECO:0000313" key="4">
    <source>
        <dbReference type="Proteomes" id="UP001596171"/>
    </source>
</evidence>
<dbReference type="InterPro" id="IPR007516">
    <property type="entry name" value="Co_F420_Hydgase/DH_bsu_N"/>
</dbReference>
<dbReference type="InterPro" id="IPR045220">
    <property type="entry name" value="FRHB/FDHB/HCAR-like"/>
</dbReference>
<name>A0ABW1SHT5_9LACO</name>